<proteinExistence type="predicted"/>
<dbReference type="SUPFAM" id="SSF52777">
    <property type="entry name" value="CoA-dependent acyltransferases"/>
    <property type="match status" value="2"/>
</dbReference>
<organism evidence="3 4">
    <name type="scientific">Pseudoduganella namucuonensis</name>
    <dbReference type="NCBI Taxonomy" id="1035707"/>
    <lineage>
        <taxon>Bacteria</taxon>
        <taxon>Pseudomonadati</taxon>
        <taxon>Pseudomonadota</taxon>
        <taxon>Betaproteobacteria</taxon>
        <taxon>Burkholderiales</taxon>
        <taxon>Oxalobacteraceae</taxon>
        <taxon>Telluria group</taxon>
        <taxon>Pseudoduganella</taxon>
    </lineage>
</organism>
<sequence length="448" mass="49146">DMLIRWSLLRLSPGEHVLLLTMHHIVSDGWSMGVLLRELTALYAAFAAGRPSPLAPLPLQYADFAHWQRQWLTGDVQRRQLDYWTAQLAGAPTLLELPTDRPRPPVQRHRGATLSFTVDAATTGALYELGRRARTTLFVTLTAAFQALLHRYSGQRDICIGAPIANRNRGEIEDLIGFFVNTLVLRARVDGAAPFADLLAQAHATALDAYAHQDLPLDQLVEALKPERHLSHAPLFQVVLALQNAPTGERELPGVRVDTAITDTGSARFDLLLNVTETAGRLDCAFEYNTDLFDAATIERLRGHWLRLLQAVAADPDTPVGLLPLLDDGERHHQLVEWNDTAAPYPSSHDVHQLFEAQAARTPDGAALAWDGGTVSYAELNARANRLARRLLRHSAAPDTRVALCLERGTDLIVALLAILKAGAAYVPLDPAYPAARLAHMLADAART</sequence>
<dbReference type="InterPro" id="IPR042099">
    <property type="entry name" value="ANL_N_sf"/>
</dbReference>
<dbReference type="Pfam" id="PF00668">
    <property type="entry name" value="Condensation"/>
    <property type="match status" value="1"/>
</dbReference>
<gene>
    <name evidence="3" type="ORF">SAMN05216552_104215</name>
</gene>
<evidence type="ECO:0000313" key="4">
    <source>
        <dbReference type="Proteomes" id="UP000199391"/>
    </source>
</evidence>
<dbReference type="GO" id="GO:0031177">
    <property type="term" value="F:phosphopantetheine binding"/>
    <property type="evidence" value="ECO:0007669"/>
    <property type="project" value="TreeGrafter"/>
</dbReference>
<dbReference type="InterPro" id="IPR023213">
    <property type="entry name" value="CAT-like_dom_sf"/>
</dbReference>
<dbReference type="AlphaFoldDB" id="A0A1I7LXI2"/>
<dbReference type="InterPro" id="IPR000873">
    <property type="entry name" value="AMP-dep_synth/lig_dom"/>
</dbReference>
<dbReference type="GO" id="GO:0043041">
    <property type="term" value="P:amino acid activation for nonribosomal peptide biosynthetic process"/>
    <property type="evidence" value="ECO:0007669"/>
    <property type="project" value="TreeGrafter"/>
</dbReference>
<dbReference type="PANTHER" id="PTHR45527:SF1">
    <property type="entry name" value="FATTY ACID SYNTHASE"/>
    <property type="match status" value="1"/>
</dbReference>
<dbReference type="CDD" id="cd19531">
    <property type="entry name" value="LCL_NRPS-like"/>
    <property type="match status" value="1"/>
</dbReference>
<dbReference type="SUPFAM" id="SSF56801">
    <property type="entry name" value="Acetyl-CoA synthetase-like"/>
    <property type="match status" value="1"/>
</dbReference>
<dbReference type="Proteomes" id="UP000199391">
    <property type="component" value="Unassembled WGS sequence"/>
</dbReference>
<dbReference type="RefSeq" id="WP_259741448.1">
    <property type="nucleotide sequence ID" value="NZ_FPBO01000042.1"/>
</dbReference>
<feature type="domain" description="Condensation" evidence="2">
    <location>
        <begin position="2"/>
        <end position="332"/>
    </location>
</feature>
<dbReference type="Gene3D" id="3.40.50.12780">
    <property type="entry name" value="N-terminal domain of ligase-like"/>
    <property type="match status" value="1"/>
</dbReference>
<dbReference type="GO" id="GO:0005829">
    <property type="term" value="C:cytosol"/>
    <property type="evidence" value="ECO:0007669"/>
    <property type="project" value="TreeGrafter"/>
</dbReference>
<feature type="domain" description="AMP-dependent synthetase/ligase" evidence="1">
    <location>
        <begin position="355"/>
        <end position="445"/>
    </location>
</feature>
<dbReference type="Gene3D" id="3.30.559.10">
    <property type="entry name" value="Chloramphenicol acetyltransferase-like domain"/>
    <property type="match status" value="1"/>
</dbReference>
<evidence type="ECO:0000259" key="1">
    <source>
        <dbReference type="Pfam" id="PF00501"/>
    </source>
</evidence>
<accession>A0A1I7LXI2</accession>
<keyword evidence="4" id="KW-1185">Reference proteome</keyword>
<evidence type="ECO:0000259" key="2">
    <source>
        <dbReference type="Pfam" id="PF00668"/>
    </source>
</evidence>
<dbReference type="Pfam" id="PF00501">
    <property type="entry name" value="AMP-binding"/>
    <property type="match status" value="1"/>
</dbReference>
<protein>
    <submittedName>
        <fullName evidence="3">AMP-binding enzyme</fullName>
    </submittedName>
</protein>
<evidence type="ECO:0000313" key="3">
    <source>
        <dbReference type="EMBL" id="SFV14416.1"/>
    </source>
</evidence>
<dbReference type="STRING" id="1035707.SAMN05216552_104215"/>
<reference evidence="4" key="1">
    <citation type="submission" date="2016-10" db="EMBL/GenBank/DDBJ databases">
        <authorList>
            <person name="Varghese N."/>
            <person name="Submissions S."/>
        </authorList>
    </citation>
    <scope>NUCLEOTIDE SEQUENCE [LARGE SCALE GENOMIC DNA]</scope>
    <source>
        <strain evidence="4">CGMCC 1.11014</strain>
    </source>
</reference>
<dbReference type="Gene3D" id="3.30.559.30">
    <property type="entry name" value="Nonribosomal peptide synthetase, condensation domain"/>
    <property type="match status" value="1"/>
</dbReference>
<dbReference type="EMBL" id="FPBO01000042">
    <property type="protein sequence ID" value="SFV14416.1"/>
    <property type="molecule type" value="Genomic_DNA"/>
</dbReference>
<dbReference type="GO" id="GO:0003824">
    <property type="term" value="F:catalytic activity"/>
    <property type="evidence" value="ECO:0007669"/>
    <property type="project" value="InterPro"/>
</dbReference>
<dbReference type="PANTHER" id="PTHR45527">
    <property type="entry name" value="NONRIBOSOMAL PEPTIDE SYNTHETASE"/>
    <property type="match status" value="1"/>
</dbReference>
<name>A0A1I7LXI2_9BURK</name>
<dbReference type="InterPro" id="IPR001242">
    <property type="entry name" value="Condensation_dom"/>
</dbReference>
<dbReference type="GO" id="GO:0044550">
    <property type="term" value="P:secondary metabolite biosynthetic process"/>
    <property type="evidence" value="ECO:0007669"/>
    <property type="project" value="TreeGrafter"/>
</dbReference>
<feature type="non-terminal residue" evidence="3">
    <location>
        <position position="1"/>
    </location>
</feature>